<dbReference type="Pfam" id="PF00583">
    <property type="entry name" value="Acetyltransf_1"/>
    <property type="match status" value="1"/>
</dbReference>
<dbReference type="PANTHER" id="PTHR10545:SF29">
    <property type="entry name" value="GH14572P-RELATED"/>
    <property type="match status" value="1"/>
</dbReference>
<dbReference type="AlphaFoldDB" id="A0A934S6C8"/>
<organism evidence="4 5">
    <name type="scientific">Luteolibacter pohnpeiensis</name>
    <dbReference type="NCBI Taxonomy" id="454153"/>
    <lineage>
        <taxon>Bacteria</taxon>
        <taxon>Pseudomonadati</taxon>
        <taxon>Verrucomicrobiota</taxon>
        <taxon>Verrucomicrobiia</taxon>
        <taxon>Verrucomicrobiales</taxon>
        <taxon>Verrucomicrobiaceae</taxon>
        <taxon>Luteolibacter</taxon>
    </lineage>
</organism>
<dbReference type="Proteomes" id="UP000603141">
    <property type="component" value="Unassembled WGS sequence"/>
</dbReference>
<dbReference type="InterPro" id="IPR051016">
    <property type="entry name" value="Diverse_Substrate_AcTransf"/>
</dbReference>
<keyword evidence="1" id="KW-0808">Transferase</keyword>
<evidence type="ECO:0000256" key="1">
    <source>
        <dbReference type="ARBA" id="ARBA00022679"/>
    </source>
</evidence>
<evidence type="ECO:0000313" key="5">
    <source>
        <dbReference type="Proteomes" id="UP000603141"/>
    </source>
</evidence>
<comment type="caution">
    <text evidence="4">The sequence shown here is derived from an EMBL/GenBank/DDBJ whole genome shotgun (WGS) entry which is preliminary data.</text>
</comment>
<dbReference type="SUPFAM" id="SSF55729">
    <property type="entry name" value="Acyl-CoA N-acyltransferases (Nat)"/>
    <property type="match status" value="1"/>
</dbReference>
<evidence type="ECO:0000256" key="2">
    <source>
        <dbReference type="ARBA" id="ARBA00023315"/>
    </source>
</evidence>
<dbReference type="EMBL" id="JAENIJ010000013">
    <property type="protein sequence ID" value="MBK1882688.1"/>
    <property type="molecule type" value="Genomic_DNA"/>
</dbReference>
<dbReference type="CDD" id="cd04301">
    <property type="entry name" value="NAT_SF"/>
    <property type="match status" value="1"/>
</dbReference>
<keyword evidence="5" id="KW-1185">Reference proteome</keyword>
<dbReference type="PANTHER" id="PTHR10545">
    <property type="entry name" value="DIAMINE N-ACETYLTRANSFERASE"/>
    <property type="match status" value="1"/>
</dbReference>
<evidence type="ECO:0000259" key="3">
    <source>
        <dbReference type="PROSITE" id="PS51186"/>
    </source>
</evidence>
<reference evidence="4" key="1">
    <citation type="submission" date="2021-01" db="EMBL/GenBank/DDBJ databases">
        <title>Modified the classification status of verrucomicrobia.</title>
        <authorList>
            <person name="Feng X."/>
        </authorList>
    </citation>
    <scope>NUCLEOTIDE SEQUENCE</scope>
    <source>
        <strain evidence="4">KCTC 22041</strain>
    </source>
</reference>
<accession>A0A934S6C8</accession>
<dbReference type="InterPro" id="IPR000182">
    <property type="entry name" value="GNAT_dom"/>
</dbReference>
<protein>
    <submittedName>
        <fullName evidence="4">GNAT family N-acetyltransferase</fullName>
    </submittedName>
</protein>
<dbReference type="GO" id="GO:0008080">
    <property type="term" value="F:N-acetyltransferase activity"/>
    <property type="evidence" value="ECO:0007669"/>
    <property type="project" value="TreeGrafter"/>
</dbReference>
<dbReference type="Gene3D" id="3.40.630.30">
    <property type="match status" value="1"/>
</dbReference>
<gene>
    <name evidence="4" type="ORF">JIN85_09685</name>
</gene>
<keyword evidence="2" id="KW-0012">Acyltransferase</keyword>
<dbReference type="InterPro" id="IPR016181">
    <property type="entry name" value="Acyl_CoA_acyltransferase"/>
</dbReference>
<evidence type="ECO:0000313" key="4">
    <source>
        <dbReference type="EMBL" id="MBK1882688.1"/>
    </source>
</evidence>
<dbReference type="RefSeq" id="WP_200270080.1">
    <property type="nucleotide sequence ID" value="NZ_JAENIJ010000013.1"/>
</dbReference>
<dbReference type="PROSITE" id="PS51186">
    <property type="entry name" value="GNAT"/>
    <property type="match status" value="1"/>
</dbReference>
<proteinExistence type="predicted"/>
<feature type="domain" description="N-acetyltransferase" evidence="3">
    <location>
        <begin position="2"/>
        <end position="159"/>
    </location>
</feature>
<sequence length="159" mass="17323">MIHILQADPAHTDHAAAIVRLLDEYASDPMGGGCGLSDFTKANLPAELAKRSAAVIVLAFVEEIPAGMIIAFEGFSTFQCRPLLNLHDVIVSSRFRGLGLSKQMIAKLEEIARQRNCCKLTLEVLEGNEVAKAAYRSCGFQGYELDPAIGKALFWEKSL</sequence>
<name>A0A934S6C8_9BACT</name>